<feature type="coiled-coil region" evidence="1">
    <location>
        <begin position="117"/>
        <end position="167"/>
    </location>
</feature>
<feature type="compositionally biased region" description="Pro residues" evidence="2">
    <location>
        <begin position="313"/>
        <end position="322"/>
    </location>
</feature>
<accession>A0ABY5ATL1</accession>
<dbReference type="Gene3D" id="1.10.287.1490">
    <property type="match status" value="1"/>
</dbReference>
<reference evidence="3" key="1">
    <citation type="submission" date="2022-06" db="EMBL/GenBank/DDBJ databases">
        <title>Genome sequence of Phormidium yuhuli AB48 isolated from an industrial photobioreactor environment.</title>
        <authorList>
            <person name="Qiu Y."/>
            <person name="Noonan A.J.C."/>
            <person name="Dofher K."/>
            <person name="Koch M."/>
            <person name="Kieft B."/>
            <person name="Lin X."/>
            <person name="Ziels R.M."/>
            <person name="Hallam S.J."/>
        </authorList>
    </citation>
    <scope>NUCLEOTIDE SEQUENCE</scope>
    <source>
        <strain evidence="3">AB48</strain>
    </source>
</reference>
<protein>
    <submittedName>
        <fullName evidence="3">Uncharacterized protein</fullName>
    </submittedName>
</protein>
<feature type="compositionally biased region" description="Polar residues" evidence="2">
    <location>
        <begin position="1"/>
        <end position="18"/>
    </location>
</feature>
<feature type="region of interest" description="Disordered" evidence="2">
    <location>
        <begin position="273"/>
        <end position="351"/>
    </location>
</feature>
<keyword evidence="4" id="KW-1185">Reference proteome</keyword>
<dbReference type="RefSeq" id="WP_252664706.1">
    <property type="nucleotide sequence ID" value="NZ_CP098611.1"/>
</dbReference>
<evidence type="ECO:0000256" key="1">
    <source>
        <dbReference type="SAM" id="Coils"/>
    </source>
</evidence>
<proteinExistence type="predicted"/>
<feature type="compositionally biased region" description="Polar residues" evidence="2">
    <location>
        <begin position="273"/>
        <end position="282"/>
    </location>
</feature>
<dbReference type="EMBL" id="CP098611">
    <property type="protein sequence ID" value="USR92554.1"/>
    <property type="molecule type" value="Genomic_DNA"/>
</dbReference>
<evidence type="ECO:0000313" key="3">
    <source>
        <dbReference type="EMBL" id="USR92554.1"/>
    </source>
</evidence>
<organism evidence="3 4">
    <name type="scientific">Phormidium yuhuli AB48</name>
    <dbReference type="NCBI Taxonomy" id="2940671"/>
    <lineage>
        <taxon>Bacteria</taxon>
        <taxon>Bacillati</taxon>
        <taxon>Cyanobacteriota</taxon>
        <taxon>Cyanophyceae</taxon>
        <taxon>Oscillatoriophycideae</taxon>
        <taxon>Oscillatoriales</taxon>
        <taxon>Oscillatoriaceae</taxon>
        <taxon>Phormidium</taxon>
        <taxon>Phormidium yuhuli</taxon>
    </lineage>
</organism>
<gene>
    <name evidence="3" type="ORF">NEA10_07505</name>
</gene>
<dbReference type="Proteomes" id="UP001056708">
    <property type="component" value="Chromosome"/>
</dbReference>
<feature type="region of interest" description="Disordered" evidence="2">
    <location>
        <begin position="1"/>
        <end position="25"/>
    </location>
</feature>
<name>A0ABY5ATL1_9CYAN</name>
<evidence type="ECO:0000256" key="2">
    <source>
        <dbReference type="SAM" id="MobiDB-lite"/>
    </source>
</evidence>
<keyword evidence="1" id="KW-0175">Coiled coil</keyword>
<evidence type="ECO:0000313" key="4">
    <source>
        <dbReference type="Proteomes" id="UP001056708"/>
    </source>
</evidence>
<sequence length="351" mass="40329">MSNAHPSTSPAEVSTPAQRDSPGRGRKPILEVLEIASLAASGVGIGMALVTQQLFHAVVPITVSMSFGVVNRQRFHRRMQQQYQEAVTQLYETLQVLPEPVELDPVLQRVLHLEQHQQRMSNQLEHVNRELRNQNNVPQINALQQQMTSLQEDLQQMQAYVQEQRQREQQLMGQIQQLQGWYENLSSPQQATEYKRAEHAIALLHRELAVIKGRLAPLENQDIQQVQANIRQLQAYLQELTNGVTPLRRRQRDMVRRLFPRMIHLINDLRQPDSYSLTTPARSTKDSGQVAKAIAQRPAPPTPNHTLRKGPLTPKPEPPPRPTWQTQAEILRQRAHQRQQQQHQGDSQLPW</sequence>